<evidence type="ECO:0008006" key="3">
    <source>
        <dbReference type="Google" id="ProtNLM"/>
    </source>
</evidence>
<sequence>MIAFSDIPLTYVIHNYSDLCNLLMIDARTESTKVATTKALLAYKTKYSLPKSIRYHSATSHLIENLMFRAIQHWCCISFKIVPIELELIKKDTPKTILYCVAAISMVTTATTNQIENHKNKKRKVYDKSAEGFKKDVGFYFYERAVNHLNQILFEDEEEELSVIAIQCYFCLSYTANLLRLTNEQRTWHYLACNQLKSKLSSIHVSPALKQCWYRWYYIDAWIGLSLNMECLLPDELPFSIKRPSQTAENNNKHSNCCLISNNTLYEFVLMTQYMRRYNRCIQLNTLVQCYDGLTFELEKWWSNIQKKNLHLIICYHSMRLVVLFALLQHMDPIQVCLDLLLDGLSMTLEILQGLQELKLMNCDQSTYHHMFFAIHKTLKSILFHIKQKQEFACLESFTRQQFEMNLYCLEGTNAFINDIYAMRTIGSMIETDLYSLGYIHNDEITTTKRHIHVFRTIKMT</sequence>
<organism evidence="1 2">
    <name type="scientific">Thamnidium elegans</name>
    <dbReference type="NCBI Taxonomy" id="101142"/>
    <lineage>
        <taxon>Eukaryota</taxon>
        <taxon>Fungi</taxon>
        <taxon>Fungi incertae sedis</taxon>
        <taxon>Mucoromycota</taxon>
        <taxon>Mucoromycotina</taxon>
        <taxon>Mucoromycetes</taxon>
        <taxon>Mucorales</taxon>
        <taxon>Mucorineae</taxon>
        <taxon>Mucoraceae</taxon>
        <taxon>Thamnidium</taxon>
    </lineage>
</organism>
<evidence type="ECO:0000313" key="1">
    <source>
        <dbReference type="EMBL" id="KAG2237494.1"/>
    </source>
</evidence>
<gene>
    <name evidence="1" type="ORF">INT48_005530</name>
</gene>
<dbReference type="AlphaFoldDB" id="A0A8H7SUW9"/>
<accession>A0A8H7SUW9</accession>
<evidence type="ECO:0000313" key="2">
    <source>
        <dbReference type="Proteomes" id="UP000613177"/>
    </source>
</evidence>
<name>A0A8H7SUW9_9FUNG</name>
<dbReference type="EMBL" id="JAEPRE010000005">
    <property type="protein sequence ID" value="KAG2237494.1"/>
    <property type="molecule type" value="Genomic_DNA"/>
</dbReference>
<keyword evidence="2" id="KW-1185">Reference proteome</keyword>
<dbReference type="Proteomes" id="UP000613177">
    <property type="component" value="Unassembled WGS sequence"/>
</dbReference>
<proteinExistence type="predicted"/>
<comment type="caution">
    <text evidence="1">The sequence shown here is derived from an EMBL/GenBank/DDBJ whole genome shotgun (WGS) entry which is preliminary data.</text>
</comment>
<reference evidence="1" key="1">
    <citation type="submission" date="2021-01" db="EMBL/GenBank/DDBJ databases">
        <title>Metabolic potential, ecology and presence of endohyphal bacteria is reflected in genomic diversity of Mucoromycotina.</title>
        <authorList>
            <person name="Muszewska A."/>
            <person name="Okrasinska A."/>
            <person name="Steczkiewicz K."/>
            <person name="Drgas O."/>
            <person name="Orlowska M."/>
            <person name="Perlinska-Lenart U."/>
            <person name="Aleksandrzak-Piekarczyk T."/>
            <person name="Szatraj K."/>
            <person name="Zielenkiewicz U."/>
            <person name="Pilsyk S."/>
            <person name="Malc E."/>
            <person name="Mieczkowski P."/>
            <person name="Kruszewska J.S."/>
            <person name="Biernat P."/>
            <person name="Pawlowska J."/>
        </authorList>
    </citation>
    <scope>NUCLEOTIDE SEQUENCE</scope>
    <source>
        <strain evidence="1">WA0000018081</strain>
    </source>
</reference>
<protein>
    <recommendedName>
        <fullName evidence="3">Transcription factor domain-containing protein</fullName>
    </recommendedName>
</protein>